<accession>A0A7W6GMC9</accession>
<proteinExistence type="predicted"/>
<dbReference type="Gene3D" id="1.10.790.20">
    <property type="entry name" value="Domain of unknown function DUF1476"/>
    <property type="match status" value="1"/>
</dbReference>
<dbReference type="RefSeq" id="WP_246422990.1">
    <property type="nucleotide sequence ID" value="NZ_JACIEE010000021.1"/>
</dbReference>
<evidence type="ECO:0000313" key="1">
    <source>
        <dbReference type="EMBL" id="MBB3980327.1"/>
    </source>
</evidence>
<dbReference type="Pfam" id="PF07345">
    <property type="entry name" value="ATPaseInh_sub_z"/>
    <property type="match status" value="1"/>
</dbReference>
<comment type="caution">
    <text evidence="1">The sequence shown here is derived from an EMBL/GenBank/DDBJ whole genome shotgun (WGS) entry which is preliminary data.</text>
</comment>
<evidence type="ECO:0000313" key="2">
    <source>
        <dbReference type="Proteomes" id="UP000574761"/>
    </source>
</evidence>
<gene>
    <name evidence="1" type="ORF">GGQ64_005581</name>
</gene>
<dbReference type="InterPro" id="IPR038293">
    <property type="entry name" value="ATPase_inh_sub_z_sf"/>
</dbReference>
<organism evidence="1 2">
    <name type="scientific">Mycoplana azooxidifex</name>
    <dbReference type="NCBI Taxonomy" id="1636188"/>
    <lineage>
        <taxon>Bacteria</taxon>
        <taxon>Pseudomonadati</taxon>
        <taxon>Pseudomonadota</taxon>
        <taxon>Alphaproteobacteria</taxon>
        <taxon>Hyphomicrobiales</taxon>
        <taxon>Rhizobiaceae</taxon>
        <taxon>Mycoplana</taxon>
    </lineage>
</organism>
<reference evidence="1 2" key="1">
    <citation type="submission" date="2020-08" db="EMBL/GenBank/DDBJ databases">
        <title>Genomic Encyclopedia of Type Strains, Phase IV (KMG-IV): sequencing the most valuable type-strain genomes for metagenomic binning, comparative biology and taxonomic classification.</title>
        <authorList>
            <person name="Goeker M."/>
        </authorList>
    </citation>
    <scope>NUCLEOTIDE SEQUENCE [LARGE SCALE GENOMIC DNA]</scope>
    <source>
        <strain evidence="1 2">DSM 100211</strain>
    </source>
</reference>
<keyword evidence="2" id="KW-1185">Reference proteome</keyword>
<protein>
    <recommendedName>
        <fullName evidence="3">DUF1476 domain-containing protein</fullName>
    </recommendedName>
</protein>
<dbReference type="InterPro" id="IPR009945">
    <property type="entry name" value="ATPase_inh_sub_z"/>
</dbReference>
<name>A0A7W6GMC9_9HYPH</name>
<dbReference type="EMBL" id="JACIEE010000021">
    <property type="protein sequence ID" value="MBB3980327.1"/>
    <property type="molecule type" value="Genomic_DNA"/>
</dbReference>
<sequence>MNSRHEDLLRMVRRNKLVGIWAAKRLGLCDESAKAYSDDLATATLDLERSDVLGKIRADFDAAGVDHSDEQILCVMSQSWLDVADKKQVKRADTSDAALVQIARSLQSK</sequence>
<dbReference type="Proteomes" id="UP000574761">
    <property type="component" value="Unassembled WGS sequence"/>
</dbReference>
<evidence type="ECO:0008006" key="3">
    <source>
        <dbReference type="Google" id="ProtNLM"/>
    </source>
</evidence>
<dbReference type="AlphaFoldDB" id="A0A7W6GMC9"/>